<keyword evidence="1" id="KW-0949">S-adenosyl-L-methionine</keyword>
<evidence type="ECO:0000313" key="6">
    <source>
        <dbReference type="EMBL" id="PIS16087.1"/>
    </source>
</evidence>
<dbReference type="EMBL" id="PEZG01000007">
    <property type="protein sequence ID" value="PIS16087.1"/>
    <property type="molecule type" value="Genomic_DNA"/>
</dbReference>
<evidence type="ECO:0000313" key="7">
    <source>
        <dbReference type="Proteomes" id="UP000231198"/>
    </source>
</evidence>
<dbReference type="PROSITE" id="PS51918">
    <property type="entry name" value="RADICAL_SAM"/>
    <property type="match status" value="1"/>
</dbReference>
<evidence type="ECO:0000256" key="2">
    <source>
        <dbReference type="ARBA" id="ARBA00022723"/>
    </source>
</evidence>
<dbReference type="InterPro" id="IPR058240">
    <property type="entry name" value="rSAM_sf"/>
</dbReference>
<dbReference type="PANTHER" id="PTHR11228">
    <property type="entry name" value="RADICAL SAM DOMAIN PROTEIN"/>
    <property type="match status" value="1"/>
</dbReference>
<comment type="caution">
    <text evidence="6">The sequence shown here is derived from an EMBL/GenBank/DDBJ whole genome shotgun (WGS) entry which is preliminary data.</text>
</comment>
<dbReference type="InterPro" id="IPR013785">
    <property type="entry name" value="Aldolase_TIM"/>
</dbReference>
<evidence type="ECO:0000256" key="4">
    <source>
        <dbReference type="ARBA" id="ARBA00023014"/>
    </source>
</evidence>
<proteinExistence type="predicted"/>
<evidence type="ECO:0000256" key="1">
    <source>
        <dbReference type="ARBA" id="ARBA00022691"/>
    </source>
</evidence>
<accession>A0A2H0WTZ1</accession>
<evidence type="ECO:0000256" key="3">
    <source>
        <dbReference type="ARBA" id="ARBA00023004"/>
    </source>
</evidence>
<organism evidence="6 7">
    <name type="scientific">Candidatus Roizmanbacteria bacterium CG09_land_8_20_14_0_10_41_9</name>
    <dbReference type="NCBI Taxonomy" id="1974850"/>
    <lineage>
        <taxon>Bacteria</taxon>
        <taxon>Candidatus Roizmaniibacteriota</taxon>
    </lineage>
</organism>
<sequence length="371" mass="42055">MSERFRGYLGLARQFVKPNGHRLAVIEGNQDCNRDCSYCEVPYHYNPDTELTVGQTQNAIDWLYSRGYRVLSYLGGEPFAPFKTKEGISFTRHTLEVVEHAKRKGMLVNVTTNGDYLSSGRPEQMEELEAVGLDSLTLTLHSYTRAGLRHLIEVGQAAAEHRIIPTIQTIMTRDTSYKIPTIAVRAAKNGVLFRTGIVQTQGDGFSRKQNARVIPGVELQNYVFDFLRRLKRYGFVINNMNYLRHAPEHYPNSWICDPDQDPFVKIGAGGKVNVCSGVETGMQIGDFMTFDDDEWRDRKRRGVAGCKGCMFHCYYEAEHPDVFGDIPLAIVSLAIRSGRHALVKRWGQKASERVIRAMPGFYWGFESILPT</sequence>
<reference evidence="7" key="1">
    <citation type="submission" date="2017-09" db="EMBL/GenBank/DDBJ databases">
        <title>Depth-based differentiation of microbial function through sediment-hosted aquifers and enrichment of novel symbionts in the deep terrestrial subsurface.</title>
        <authorList>
            <person name="Probst A.J."/>
            <person name="Ladd B."/>
            <person name="Jarett J.K."/>
            <person name="Geller-Mcgrath D.E."/>
            <person name="Sieber C.M.K."/>
            <person name="Emerson J.B."/>
            <person name="Anantharaman K."/>
            <person name="Thomas B.C."/>
            <person name="Malmstrom R."/>
            <person name="Stieglmeier M."/>
            <person name="Klingl A."/>
            <person name="Woyke T."/>
            <person name="Ryan C.M."/>
            <person name="Banfield J.F."/>
        </authorList>
    </citation>
    <scope>NUCLEOTIDE SEQUENCE [LARGE SCALE GENOMIC DNA]</scope>
</reference>
<dbReference type="SUPFAM" id="SSF102114">
    <property type="entry name" value="Radical SAM enzymes"/>
    <property type="match status" value="1"/>
</dbReference>
<dbReference type="PANTHER" id="PTHR11228:SF35">
    <property type="entry name" value="MOLYBDENUM COFACTOR BIOSYNTHESIS PROTEIN A-RELATED"/>
    <property type="match status" value="1"/>
</dbReference>
<gene>
    <name evidence="6" type="ORF">COT62_00230</name>
</gene>
<keyword evidence="3" id="KW-0408">Iron</keyword>
<keyword evidence="2" id="KW-0479">Metal-binding</keyword>
<dbReference type="CDD" id="cd01335">
    <property type="entry name" value="Radical_SAM"/>
    <property type="match status" value="1"/>
</dbReference>
<dbReference type="InterPro" id="IPR007197">
    <property type="entry name" value="rSAM"/>
</dbReference>
<name>A0A2H0WTZ1_9BACT</name>
<dbReference type="Gene3D" id="3.20.20.70">
    <property type="entry name" value="Aldolase class I"/>
    <property type="match status" value="1"/>
</dbReference>
<dbReference type="SFLD" id="SFLDS00029">
    <property type="entry name" value="Radical_SAM"/>
    <property type="match status" value="1"/>
</dbReference>
<feature type="domain" description="Radical SAM core" evidence="5">
    <location>
        <begin position="18"/>
        <end position="241"/>
    </location>
</feature>
<dbReference type="InterPro" id="IPR050377">
    <property type="entry name" value="Radical_SAM_PqqE_MftC-like"/>
</dbReference>
<evidence type="ECO:0000259" key="5">
    <source>
        <dbReference type="PROSITE" id="PS51918"/>
    </source>
</evidence>
<dbReference type="AlphaFoldDB" id="A0A2H0WTZ1"/>
<keyword evidence="4" id="KW-0411">Iron-sulfur</keyword>
<dbReference type="Pfam" id="PF04055">
    <property type="entry name" value="Radical_SAM"/>
    <property type="match status" value="1"/>
</dbReference>
<dbReference type="GO" id="GO:0046872">
    <property type="term" value="F:metal ion binding"/>
    <property type="evidence" value="ECO:0007669"/>
    <property type="project" value="UniProtKB-KW"/>
</dbReference>
<dbReference type="GO" id="GO:0051536">
    <property type="term" value="F:iron-sulfur cluster binding"/>
    <property type="evidence" value="ECO:0007669"/>
    <property type="project" value="UniProtKB-KW"/>
</dbReference>
<dbReference type="Proteomes" id="UP000231198">
    <property type="component" value="Unassembled WGS sequence"/>
</dbReference>
<protein>
    <recommendedName>
        <fullName evidence="5">Radical SAM core domain-containing protein</fullName>
    </recommendedName>
</protein>
<dbReference type="GO" id="GO:0003824">
    <property type="term" value="F:catalytic activity"/>
    <property type="evidence" value="ECO:0007669"/>
    <property type="project" value="InterPro"/>
</dbReference>